<proteinExistence type="predicted"/>
<dbReference type="EMBL" id="SRIO01000015">
    <property type="protein sequence ID" value="TFZ81840.1"/>
    <property type="molecule type" value="Genomic_DNA"/>
</dbReference>
<dbReference type="PROSITE" id="PS50828">
    <property type="entry name" value="SMR"/>
    <property type="match status" value="1"/>
</dbReference>
<dbReference type="InterPro" id="IPR036063">
    <property type="entry name" value="Smr_dom_sf"/>
</dbReference>
<evidence type="ECO:0000313" key="2">
    <source>
        <dbReference type="EMBL" id="TFZ81840.1"/>
    </source>
</evidence>
<gene>
    <name evidence="2" type="ORF">E4680_10830</name>
</gene>
<comment type="caution">
    <text evidence="2">The sequence shown here is derived from an EMBL/GenBank/DDBJ whole genome shotgun (WGS) entry which is preliminary data.</text>
</comment>
<dbReference type="SMART" id="SM00463">
    <property type="entry name" value="SMR"/>
    <property type="match status" value="1"/>
</dbReference>
<evidence type="ECO:0000313" key="3">
    <source>
        <dbReference type="Proteomes" id="UP000297890"/>
    </source>
</evidence>
<feature type="domain" description="Smr" evidence="1">
    <location>
        <begin position="99"/>
        <end position="180"/>
    </location>
</feature>
<accession>A0A4Z0F8E1</accession>
<dbReference type="Pfam" id="PF01713">
    <property type="entry name" value="Smr"/>
    <property type="match status" value="1"/>
</dbReference>
<dbReference type="Gene3D" id="3.30.1370.110">
    <property type="match status" value="1"/>
</dbReference>
<evidence type="ECO:0000259" key="1">
    <source>
        <dbReference type="PROSITE" id="PS50828"/>
    </source>
</evidence>
<dbReference type="AlphaFoldDB" id="A0A4Z0F8E1"/>
<dbReference type="Proteomes" id="UP000297890">
    <property type="component" value="Unassembled WGS sequence"/>
</dbReference>
<dbReference type="PANTHER" id="PTHR35562">
    <property type="entry name" value="DNA ENDONUCLEASE SMRA-RELATED"/>
    <property type="match status" value="1"/>
</dbReference>
<reference evidence="2 3" key="1">
    <citation type="journal article" date="2019" name="ISME J.">
        <title>Candidatus Macondimonas diazotrophica, a novel gammaproteobacterial genus dominating crude-oil-contaminated coastal sediments.</title>
        <authorList>
            <person name="Karthikeyan S."/>
            <person name="Konstantinidis K."/>
        </authorList>
    </citation>
    <scope>NUCLEOTIDE SEQUENCE [LARGE SCALE GENOMIC DNA]</scope>
    <source>
        <strain evidence="2 3">KTK01</strain>
    </source>
</reference>
<dbReference type="InterPro" id="IPR002625">
    <property type="entry name" value="Smr_dom"/>
</dbReference>
<dbReference type="PANTHER" id="PTHR35562:SF2">
    <property type="entry name" value="DNA ENDONUCLEASE SMRA-RELATED"/>
    <property type="match status" value="1"/>
</dbReference>
<dbReference type="OrthoDB" id="9808881at2"/>
<keyword evidence="3" id="KW-1185">Reference proteome</keyword>
<dbReference type="SUPFAM" id="SSF160443">
    <property type="entry name" value="SMR domain-like"/>
    <property type="match status" value="1"/>
</dbReference>
<protein>
    <submittedName>
        <fullName evidence="2">DNA mismatch repair protein MutS</fullName>
    </submittedName>
</protein>
<dbReference type="GO" id="GO:0004520">
    <property type="term" value="F:DNA endonuclease activity"/>
    <property type="evidence" value="ECO:0007669"/>
    <property type="project" value="TreeGrafter"/>
</dbReference>
<sequence length="184" mass="20136">MLMAKSDHSLPDDDAALFREAVADVVPLTHTFSAVTLPPIPARAHRHQAGEAAVLHESLYGPIDPDLETGEELRYLRAGVQSQLLRRLRRGRYAIQAGIDLHGLTQAQAHESLNQFLCECRTQQIHCVRIVHGKGLRSPQGRSVLKAAVNRWLARCDQVLAFCSAPSSDGGTGALYVLLRRSGS</sequence>
<name>A0A4Z0F8E1_9GAMM</name>
<organism evidence="2 3">
    <name type="scientific">Candidatus Macondimonas diazotrophica</name>
    <dbReference type="NCBI Taxonomy" id="2305248"/>
    <lineage>
        <taxon>Bacteria</taxon>
        <taxon>Pseudomonadati</taxon>
        <taxon>Pseudomonadota</taxon>
        <taxon>Gammaproteobacteria</taxon>
        <taxon>Chromatiales</taxon>
        <taxon>Ectothiorhodospiraceae</taxon>
        <taxon>Candidatus Macondimonas</taxon>
    </lineage>
</organism>